<evidence type="ECO:0000313" key="3">
    <source>
        <dbReference type="EMBL" id="GAA2054041.1"/>
    </source>
</evidence>
<dbReference type="EMBL" id="BAAANQ010000005">
    <property type="protein sequence ID" value="GAA2054041.1"/>
    <property type="molecule type" value="Genomic_DNA"/>
</dbReference>
<comment type="caution">
    <text evidence="3">The sequence shown here is derived from an EMBL/GenBank/DDBJ whole genome shotgun (WGS) entry which is preliminary data.</text>
</comment>
<organism evidence="3 4">
    <name type="scientific">Streptomyces cheonanensis</name>
    <dbReference type="NCBI Taxonomy" id="312720"/>
    <lineage>
        <taxon>Bacteria</taxon>
        <taxon>Bacillati</taxon>
        <taxon>Actinomycetota</taxon>
        <taxon>Actinomycetes</taxon>
        <taxon>Kitasatosporales</taxon>
        <taxon>Streptomycetaceae</taxon>
        <taxon>Streptomyces</taxon>
    </lineage>
</organism>
<gene>
    <name evidence="3" type="ORF">GCM10009757_29420</name>
</gene>
<dbReference type="RefSeq" id="WP_346070730.1">
    <property type="nucleotide sequence ID" value="NZ_BAAANQ010000005.1"/>
</dbReference>
<sequence>MSPYEGTGGAQGEDVPHIETLFRLLSSATVRIHAAPEGYAEGVSGATPWGSGFFVAPGWVLTCAHVALRGGRDEGGKREVGLSFEETGDGGATVTHTVRGLVEWAQPEHSPPGDIWPGPDLALVRVLNPPPHPCVWLSERTARFTLQDVYFFGWGQLAGSAGPVGPVDGRCTVTGQYGTDGWLKLGNQDEIPHGVSGGPVVDLSRGEVIGVVKASRSAGRDGGLATSIVQLRRIAPPAGTVAAETEDTYQHVMHAHDRYHAQRHRDDETTRDTWTDIQGPLRATAQRALTAGRRAELLGLLAELPPPLSTARLDEIIAQLTGRRYDGILPAPRGWRDGLGMLYDPRPGLRELDAVLRYAVYAATADRPYPAPRGSERRLWDWISSTAAGAELDRWSRRRLREEWTERLSARRAWQHDPWPALGHTGAATAALPDPADDAPRPYVLLEITQQGWERSRYDWRVCVTGPTGERTPIDGEDRVLGPGEPSPRLRAVLTEAFRRGDEPGRPVPLQVSLPYALLGFPVDEWRLPHDGPQLGEQRPVVVRCADLPFPGPAPEQEPGHERGHEHGHEHGHERGLPRHTRWSALHTGPMRPDLLDCAGNHPAPLPTPAALGGRPPETVPVLCRTSTPGGDPEALRHVLAAGYDVVLWRREISARELTCTDFHGQVTRTVTGVRRAGALPTAVWRLRAQAAAEAPEAEWSRGLALLYADPGHATGYDDDPLEIP</sequence>
<proteinExistence type="predicted"/>
<reference evidence="3 4" key="1">
    <citation type="journal article" date="2019" name="Int. J. Syst. Evol. Microbiol.">
        <title>The Global Catalogue of Microorganisms (GCM) 10K type strain sequencing project: providing services to taxonomists for standard genome sequencing and annotation.</title>
        <authorList>
            <consortium name="The Broad Institute Genomics Platform"/>
            <consortium name="The Broad Institute Genome Sequencing Center for Infectious Disease"/>
            <person name="Wu L."/>
            <person name="Ma J."/>
        </authorList>
    </citation>
    <scope>NUCLEOTIDE SEQUENCE [LARGE SCALE GENOMIC DNA]</scope>
    <source>
        <strain evidence="3 4">JCM 14549</strain>
    </source>
</reference>
<evidence type="ECO:0000259" key="2">
    <source>
        <dbReference type="Pfam" id="PF20028"/>
    </source>
</evidence>
<accession>A0ABN2V7R2</accession>
<evidence type="ECO:0000256" key="1">
    <source>
        <dbReference type="SAM" id="MobiDB-lite"/>
    </source>
</evidence>
<name>A0ABN2V7R2_9ACTN</name>
<dbReference type="Pfam" id="PF13365">
    <property type="entry name" value="Trypsin_2"/>
    <property type="match status" value="1"/>
</dbReference>
<dbReference type="InterPro" id="IPR045450">
    <property type="entry name" value="VMAP_C"/>
</dbReference>
<feature type="region of interest" description="Disordered" evidence="1">
    <location>
        <begin position="469"/>
        <end position="488"/>
    </location>
</feature>
<feature type="compositionally biased region" description="Basic and acidic residues" evidence="1">
    <location>
        <begin position="558"/>
        <end position="577"/>
    </location>
</feature>
<dbReference type="Proteomes" id="UP001403094">
    <property type="component" value="Unassembled WGS sequence"/>
</dbReference>
<dbReference type="Pfam" id="PF20028">
    <property type="entry name" value="VMAP-C"/>
    <property type="match status" value="1"/>
</dbReference>
<feature type="region of interest" description="Disordered" evidence="1">
    <location>
        <begin position="550"/>
        <end position="578"/>
    </location>
</feature>
<dbReference type="Gene3D" id="2.40.10.120">
    <property type="match status" value="1"/>
</dbReference>
<dbReference type="SUPFAM" id="SSF50494">
    <property type="entry name" value="Trypsin-like serine proteases"/>
    <property type="match status" value="1"/>
</dbReference>
<dbReference type="InterPro" id="IPR009003">
    <property type="entry name" value="Peptidase_S1_PA"/>
</dbReference>
<evidence type="ECO:0000313" key="4">
    <source>
        <dbReference type="Proteomes" id="UP001403094"/>
    </source>
</evidence>
<feature type="domain" description="vWA-MoxR associated protein C-terminal" evidence="2">
    <location>
        <begin position="457"/>
        <end position="711"/>
    </location>
</feature>
<protein>
    <submittedName>
        <fullName evidence="3">Trypsin-like peptidase domain-containing protein</fullName>
    </submittedName>
</protein>
<keyword evidence="4" id="KW-1185">Reference proteome</keyword>